<keyword evidence="1" id="KW-0472">Membrane</keyword>
<dbReference type="InterPro" id="IPR008565">
    <property type="entry name" value="TtsA-like_GH18_dom"/>
</dbReference>
<dbReference type="Gene3D" id="1.20.141.10">
    <property type="entry name" value="Chitosanase, subunit A, domain 1"/>
    <property type="match status" value="1"/>
</dbReference>
<reference evidence="4 5" key="1">
    <citation type="submission" date="2017-08" db="EMBL/GenBank/DDBJ databases">
        <title>Multipartite genome sequences of Sinorhizobium species nodulating soybeans.</title>
        <authorList>
            <person name="Tian C.F."/>
        </authorList>
    </citation>
    <scope>NUCLEOTIDE SEQUENCE [LARGE SCALE GENOMIC DNA]</scope>
    <source>
        <strain evidence="4 5">CCBAU 05684</strain>
    </source>
</reference>
<dbReference type="KEGG" id="esj:SJ05684_c30640"/>
<dbReference type="Pfam" id="PF09374">
    <property type="entry name" value="PG_binding_3"/>
    <property type="match status" value="1"/>
</dbReference>
<dbReference type="EMBL" id="CP023067">
    <property type="protein sequence ID" value="ASY64488.1"/>
    <property type="molecule type" value="Genomic_DNA"/>
</dbReference>
<dbReference type="RefSeq" id="WP_244426608.1">
    <property type="nucleotide sequence ID" value="NZ_AJQT01000025.1"/>
</dbReference>
<dbReference type="AlphaFoldDB" id="A0A249PEY8"/>
<dbReference type="InterPro" id="IPR023346">
    <property type="entry name" value="Lysozyme-like_dom_sf"/>
</dbReference>
<feature type="transmembrane region" description="Helical" evidence="1">
    <location>
        <begin position="231"/>
        <end position="253"/>
    </location>
</feature>
<name>A0A249PEY8_9HYPH</name>
<evidence type="ECO:0000313" key="5">
    <source>
        <dbReference type="Proteomes" id="UP000217211"/>
    </source>
</evidence>
<protein>
    <submittedName>
        <fullName evidence="4">SECRETION ACTIVATOR protein</fullName>
    </submittedName>
</protein>
<feature type="domain" description="Peptidoglycan binding" evidence="3">
    <location>
        <begin position="98"/>
        <end position="159"/>
    </location>
</feature>
<dbReference type="Proteomes" id="UP000217211">
    <property type="component" value="Chromosome"/>
</dbReference>
<sequence>MSNEFERALTKTLIHEGGYVNHPKDPGGATNQGVTQRVYDDFRRQMKLTTRPVKGMTSAERDTIYRQRYWNLIKGDLLPVGVSYVVFDGAVNSGVSQSVKWLQRALGVKSDGVVGPATLTAVQAVNDHDALISKIVERRMKFLKALKTWKTFGKGWTRRVNGVLSTGQAWASGSVGPAIDYAPGGEAKAYVEDAKKAPSTAPGDTAAGAGSIGAILTQAQQELAPYITIDFVAKVSAALTLASVIVAVGGIAYRVWAARRAKEIADAIDAVPA</sequence>
<gene>
    <name evidence="4" type="ORF">SJ05684_c30640</name>
</gene>
<accession>A0A249PEY8</accession>
<evidence type="ECO:0000256" key="1">
    <source>
        <dbReference type="SAM" id="Phobius"/>
    </source>
</evidence>
<evidence type="ECO:0000259" key="3">
    <source>
        <dbReference type="Pfam" id="PF09374"/>
    </source>
</evidence>
<organism evidence="4 5">
    <name type="scientific">Sinorhizobium sojae CCBAU 05684</name>
    <dbReference type="NCBI Taxonomy" id="716928"/>
    <lineage>
        <taxon>Bacteria</taxon>
        <taxon>Pseudomonadati</taxon>
        <taxon>Pseudomonadota</taxon>
        <taxon>Alphaproteobacteria</taxon>
        <taxon>Hyphomicrobiales</taxon>
        <taxon>Rhizobiaceae</taxon>
        <taxon>Sinorhizobium/Ensifer group</taxon>
        <taxon>Sinorhizobium</taxon>
    </lineage>
</organism>
<evidence type="ECO:0000259" key="2">
    <source>
        <dbReference type="Pfam" id="PF05838"/>
    </source>
</evidence>
<dbReference type="CDD" id="cd13926">
    <property type="entry name" value="N-acetylmuramidase_GH108"/>
    <property type="match status" value="1"/>
</dbReference>
<evidence type="ECO:0000313" key="4">
    <source>
        <dbReference type="EMBL" id="ASY64488.1"/>
    </source>
</evidence>
<dbReference type="eggNOG" id="COG3926">
    <property type="taxonomic scope" value="Bacteria"/>
</dbReference>
<dbReference type="SUPFAM" id="SSF53955">
    <property type="entry name" value="Lysozyme-like"/>
    <property type="match status" value="1"/>
</dbReference>
<proteinExistence type="predicted"/>
<dbReference type="InterPro" id="IPR018537">
    <property type="entry name" value="Peptidoglycan-bd_3"/>
</dbReference>
<feature type="domain" description="TtsA-like Glycoside hydrolase family 108" evidence="2">
    <location>
        <begin position="10"/>
        <end position="94"/>
    </location>
</feature>
<keyword evidence="1" id="KW-1133">Transmembrane helix</keyword>
<keyword evidence="1" id="KW-0812">Transmembrane</keyword>
<dbReference type="STRING" id="716928.GCA_000261485_01414"/>
<keyword evidence="5" id="KW-1185">Reference proteome</keyword>
<dbReference type="Pfam" id="PF05838">
    <property type="entry name" value="Glyco_hydro_108"/>
    <property type="match status" value="1"/>
</dbReference>